<dbReference type="InterPro" id="IPR012939">
    <property type="entry name" value="Glyco_hydro_92"/>
</dbReference>
<dbReference type="Gene3D" id="2.60.40.380">
    <property type="entry name" value="Purple acid phosphatase-like, N-terminal"/>
    <property type="match status" value="1"/>
</dbReference>
<feature type="domain" description="Purple acid phosphatase N-terminal" evidence="5">
    <location>
        <begin position="1007"/>
        <end position="1099"/>
    </location>
</feature>
<dbReference type="SUPFAM" id="SSF56300">
    <property type="entry name" value="Metallo-dependent phosphatases"/>
    <property type="match status" value="1"/>
</dbReference>
<evidence type="ECO:0000313" key="8">
    <source>
        <dbReference type="Proteomes" id="UP000316603"/>
    </source>
</evidence>
<feature type="domain" description="Glycosyl hydrolase family 92" evidence="4">
    <location>
        <begin position="336"/>
        <end position="790"/>
    </location>
</feature>
<evidence type="ECO:0000313" key="7">
    <source>
        <dbReference type="EMBL" id="TWF83256.1"/>
    </source>
</evidence>
<dbReference type="PANTHER" id="PTHR12143">
    <property type="entry name" value="PEPTIDE N-GLYCANASE PNGASE -RELATED"/>
    <property type="match status" value="1"/>
</dbReference>
<reference evidence="7 8" key="1">
    <citation type="submission" date="2019-06" db="EMBL/GenBank/DDBJ databases">
        <title>Sequencing the genomes of 1000 actinobacteria strains.</title>
        <authorList>
            <person name="Klenk H.-P."/>
        </authorList>
    </citation>
    <scope>NUCLEOTIDE SEQUENCE [LARGE SCALE GENOMIC DNA]</scope>
    <source>
        <strain evidence="7 8">DSM 41695</strain>
    </source>
</reference>
<organism evidence="7 8">
    <name type="scientific">Streptomyces capillispiralis</name>
    <dbReference type="NCBI Taxonomy" id="68182"/>
    <lineage>
        <taxon>Bacteria</taxon>
        <taxon>Bacillati</taxon>
        <taxon>Actinomycetota</taxon>
        <taxon>Actinomycetes</taxon>
        <taxon>Kitasatosporales</taxon>
        <taxon>Streptomycetaceae</taxon>
        <taxon>Streptomyces</taxon>
    </lineage>
</organism>
<dbReference type="InterPro" id="IPR004843">
    <property type="entry name" value="Calcineurin-like_PHP"/>
</dbReference>
<dbReference type="InterPro" id="IPR008928">
    <property type="entry name" value="6-hairpin_glycosidase_sf"/>
</dbReference>
<dbReference type="GO" id="GO:0000224">
    <property type="term" value="F:peptide-N4-(N-acetyl-beta-glucosaminyl)asparagine amidase activity"/>
    <property type="evidence" value="ECO:0007669"/>
    <property type="project" value="TreeGrafter"/>
</dbReference>
<dbReference type="GO" id="GO:0003993">
    <property type="term" value="F:acid phosphatase activity"/>
    <property type="evidence" value="ECO:0007669"/>
    <property type="project" value="InterPro"/>
</dbReference>
<dbReference type="Gene3D" id="3.60.21.10">
    <property type="match status" value="1"/>
</dbReference>
<dbReference type="PANTHER" id="PTHR12143:SF39">
    <property type="entry name" value="SECRETED PROTEIN"/>
    <property type="match status" value="1"/>
</dbReference>
<dbReference type="Proteomes" id="UP000316603">
    <property type="component" value="Unassembled WGS sequence"/>
</dbReference>
<dbReference type="SUPFAM" id="SSF48208">
    <property type="entry name" value="Six-hairpin glycosidases"/>
    <property type="match status" value="1"/>
</dbReference>
<dbReference type="Pfam" id="PF00149">
    <property type="entry name" value="Metallophos"/>
    <property type="match status" value="1"/>
</dbReference>
<dbReference type="InterPro" id="IPR029052">
    <property type="entry name" value="Metallo-depent_PP-like"/>
</dbReference>
<evidence type="ECO:0000256" key="1">
    <source>
        <dbReference type="ARBA" id="ARBA00022729"/>
    </source>
</evidence>
<comment type="caution">
    <text evidence="7">The sequence shown here is derived from an EMBL/GenBank/DDBJ whole genome shotgun (WGS) entry which is preliminary data.</text>
</comment>
<dbReference type="InterPro" id="IPR005887">
    <property type="entry name" value="GH92_a_mannosidase_put"/>
</dbReference>
<proteinExistence type="predicted"/>
<dbReference type="GO" id="GO:0006516">
    <property type="term" value="P:glycoprotein catabolic process"/>
    <property type="evidence" value="ECO:0007669"/>
    <property type="project" value="TreeGrafter"/>
</dbReference>
<feature type="domain" description="Calcineurin-like phosphoesterase" evidence="3">
    <location>
        <begin position="1141"/>
        <end position="1338"/>
    </location>
</feature>
<dbReference type="Pfam" id="PF17678">
    <property type="entry name" value="Glyco_hydro_92N"/>
    <property type="match status" value="1"/>
</dbReference>
<keyword evidence="8" id="KW-1185">Reference proteome</keyword>
<dbReference type="InterPro" id="IPR050883">
    <property type="entry name" value="PNGase"/>
</dbReference>
<dbReference type="GO" id="GO:0005975">
    <property type="term" value="P:carbohydrate metabolic process"/>
    <property type="evidence" value="ECO:0007669"/>
    <property type="project" value="InterPro"/>
</dbReference>
<feature type="domain" description="Glycosyl hydrolase family 92 N-terminal" evidence="6">
    <location>
        <begin position="78"/>
        <end position="329"/>
    </location>
</feature>
<dbReference type="CDD" id="cd00063">
    <property type="entry name" value="FN3"/>
    <property type="match status" value="1"/>
</dbReference>
<keyword evidence="1" id="KW-0732">Signal</keyword>
<dbReference type="InterPro" id="IPR041371">
    <property type="entry name" value="GH92_N"/>
</dbReference>
<evidence type="ECO:0000259" key="5">
    <source>
        <dbReference type="Pfam" id="PF16656"/>
    </source>
</evidence>
<feature type="region of interest" description="Disordered" evidence="2">
    <location>
        <begin position="1"/>
        <end position="41"/>
    </location>
</feature>
<dbReference type="SUPFAM" id="SSF49363">
    <property type="entry name" value="Purple acid phosphatase, N-terminal domain"/>
    <property type="match status" value="1"/>
</dbReference>
<dbReference type="InterPro" id="IPR003961">
    <property type="entry name" value="FN3_dom"/>
</dbReference>
<dbReference type="Pfam" id="PF16656">
    <property type="entry name" value="Pur_ac_phosph_N"/>
    <property type="match status" value="1"/>
</dbReference>
<evidence type="ECO:0000259" key="3">
    <source>
        <dbReference type="Pfam" id="PF00149"/>
    </source>
</evidence>
<feature type="region of interest" description="Disordered" evidence="2">
    <location>
        <begin position="803"/>
        <end position="832"/>
    </location>
</feature>
<name>A0A561T823_9ACTN</name>
<dbReference type="GO" id="GO:0046872">
    <property type="term" value="F:metal ion binding"/>
    <property type="evidence" value="ECO:0007669"/>
    <property type="project" value="InterPro"/>
</dbReference>
<dbReference type="GO" id="GO:0030246">
    <property type="term" value="F:carbohydrate binding"/>
    <property type="evidence" value="ECO:0007669"/>
    <property type="project" value="InterPro"/>
</dbReference>
<dbReference type="Gene3D" id="1.20.1050.60">
    <property type="entry name" value="alpha-1,2-mannosidase"/>
    <property type="match status" value="1"/>
</dbReference>
<accession>A0A561T823</accession>
<evidence type="ECO:0000259" key="6">
    <source>
        <dbReference type="Pfam" id="PF17678"/>
    </source>
</evidence>
<dbReference type="EMBL" id="VIWV01000001">
    <property type="protein sequence ID" value="TWF83256.1"/>
    <property type="molecule type" value="Genomic_DNA"/>
</dbReference>
<dbReference type="GO" id="GO:0005829">
    <property type="term" value="C:cytosol"/>
    <property type="evidence" value="ECO:0007669"/>
    <property type="project" value="TreeGrafter"/>
</dbReference>
<gene>
    <name evidence="7" type="ORF">FHX78_11181</name>
</gene>
<evidence type="ECO:0000259" key="4">
    <source>
        <dbReference type="Pfam" id="PF07971"/>
    </source>
</evidence>
<dbReference type="Gene3D" id="2.70.98.10">
    <property type="match status" value="1"/>
</dbReference>
<dbReference type="Pfam" id="PF07971">
    <property type="entry name" value="Glyco_hydro_92"/>
    <property type="match status" value="1"/>
</dbReference>
<dbReference type="InterPro" id="IPR008963">
    <property type="entry name" value="Purple_acid_Pase-like_N"/>
</dbReference>
<dbReference type="InterPro" id="IPR015914">
    <property type="entry name" value="PAPs_N"/>
</dbReference>
<evidence type="ECO:0000256" key="2">
    <source>
        <dbReference type="SAM" id="MobiDB-lite"/>
    </source>
</evidence>
<dbReference type="InterPro" id="IPR014718">
    <property type="entry name" value="GH-type_carb-bd"/>
</dbReference>
<dbReference type="Gene3D" id="1.20.1610.10">
    <property type="entry name" value="alpha-1,2-mannosidases domains"/>
    <property type="match status" value="1"/>
</dbReference>
<dbReference type="NCBIfam" id="TIGR01180">
    <property type="entry name" value="aman2_put"/>
    <property type="match status" value="1"/>
</dbReference>
<sequence length="1460" mass="157051">MGRGPAAGPRLDNVVTSMESRDTHTMRNATEPHPPTPPPGRRRLLSAALILGTLVAGLTPVSGAAAAPGRDIAAFDAVDPFIGTRLDTTQNKGNSAYGNTWPGATVPFGMVQSSPTTYRSSDGDQKGGYEYTADKIRGFGMTRLSGTGCEGRYSGFDFPVLPYTGGLTDGALPSSPADRVTDYYVGFDHADEKADPGYYAVDLANGVEAELTATTRTAVSRFDFPADGDSTLLFDVAGSNNRVFGSEVKVDGDTVSGWVETASVCDEGGRYRAYFSTTFDRPVKAHGTWQGSEVRPGSAGASGGTTEHGAGAYLVFDRGAKVTAKTGLSYVSVEGAARNADSETRGRPFEAVRAQAARVWRDALGTVDADGGTRDERVKFYTALYHSLLHPNVFDDVDGRYTGYDGKVHRVAEGRHHYVTYAGWDVYRSQAQLVALLFPEVGSDINQSITDMVTQTGTWPNWPHLNQAQQKMSGDSLQSVVASIDAFGSTGYDRRAALESMKATQGLPADSTLRRHAYQYATVGFVESRKGDSATSKTLEYAVDDFGIAQLARRLGDRETYDRYMVRAQNWRNVFDDASDHIRPRDRAGFDRGFDLGERGNQFEQATGYQYGWMVPHNVGALIEKRGGAEATAKALDDHTRALDAGVHHTSGAYLSNQPSFTMPFVHNWLRRPHRTADVLRRAVDEMYDTTPSGLPGNDDLGSLSSWYVWAGIGLFPAVPGTADLVVSGPMFDRVVVDSADSRRRIVLDAPRADEAPYVSALKVDGRATTRSWLPADFTRGGGELRFTMSAAPGPWGTGAADVPPSHTDGTDARNNIGVTPDGRGNLGSLDLSDNSLSRERLAAAGAAPGAKLPLKDTGVEFTWPRTEAGQPDNWIPHGQRVPLGGEHATGISFLGLATNGPAQGTAVVEYTDGSTQSVPVGFTDWTPGTTYQFGNEPLVTTTGRNRAAGGSDTVQTKVFGTRPQLLDPAKRVAAVVLPQGTDRGVMHVFDVALTDKPDLEVPGSTPERIVLTPTEKPASSQAVTWSTAAALTSGEVRVREAGTGQWRTVAARANEERSAGGVRVRTHSAVIDRLSPGTEYEYRVGTNGRFSPAHRFTTARAAGEEFTFLYFGDAQNDLSAKWAPVVKQAYTRFPDAVGSVNAGDLVNSSGNDSEWRDWFGAMDGYSQTTNVIAAPGNHEYAGDTFLTTWKSTFEYPGNGPVASPAAGDSPAERQRAAYEAHMAKALAETAYYTDYQGVRFIALNASTHDARSLMTPEDLPECGEGCPDPEKLWLDLQGRWLDRILADNPNKWAVAVFHQPVFSGAEGRDEKAVRDAWLPVLQRGDIDLVLMGHDHVYARGHVNADATSTPGVTTGPVYTVAVSGPKYYEEAPEDDNVWTRNGATQVVRAGHTSTFQGITVSKDRIRYESVVAAKWDDRSTTDKEVGEVLDAFTVTKYDDGTKYVTEDGVPVPPAGSTGG</sequence>
<dbReference type="Gene3D" id="3.30.2080.10">
    <property type="entry name" value="GH92 mannosidase domain"/>
    <property type="match status" value="1"/>
</dbReference>
<protein>
    <submittedName>
        <fullName evidence="7">Putative alpha-1,2-mannosidase</fullName>
    </submittedName>
</protein>